<name>M4NGL6_9GAMM</name>
<dbReference type="Pfam" id="PF01526">
    <property type="entry name" value="DDE_Tnp_Tn3"/>
    <property type="match status" value="1"/>
</dbReference>
<dbReference type="HOGENOM" id="CLU_009098_0_0_6"/>
<evidence type="ECO:0000256" key="1">
    <source>
        <dbReference type="ARBA" id="ARBA00009402"/>
    </source>
</evidence>
<evidence type="ECO:0000256" key="4">
    <source>
        <dbReference type="ARBA" id="ARBA00023172"/>
    </source>
</evidence>
<comment type="similarity">
    <text evidence="1">Belongs to the transposase 7 family.</text>
</comment>
<evidence type="ECO:0000259" key="5">
    <source>
        <dbReference type="Pfam" id="PF01526"/>
    </source>
</evidence>
<dbReference type="KEGG" id="rhd:R2APBS1_2124"/>
<feature type="domain" description="Tn3 transposase DDE" evidence="5">
    <location>
        <begin position="600"/>
        <end position="990"/>
    </location>
</feature>
<organism evidence="7 8">
    <name type="scientific">Rhodanobacter denitrificans</name>
    <dbReference type="NCBI Taxonomy" id="666685"/>
    <lineage>
        <taxon>Bacteria</taxon>
        <taxon>Pseudomonadati</taxon>
        <taxon>Pseudomonadota</taxon>
        <taxon>Gammaproteobacteria</taxon>
        <taxon>Lysobacterales</taxon>
        <taxon>Rhodanobacteraceae</taxon>
        <taxon>Rhodanobacter</taxon>
    </lineage>
</organism>
<dbReference type="eggNOG" id="COG4644">
    <property type="taxonomic scope" value="Bacteria"/>
</dbReference>
<dbReference type="Pfam" id="PF13700">
    <property type="entry name" value="DUF4158"/>
    <property type="match status" value="1"/>
</dbReference>
<evidence type="ECO:0000256" key="2">
    <source>
        <dbReference type="ARBA" id="ARBA00022578"/>
    </source>
</evidence>
<evidence type="ECO:0000313" key="7">
    <source>
        <dbReference type="EMBL" id="AGG89242.1"/>
    </source>
</evidence>
<proteinExistence type="inferred from homology"/>
<dbReference type="EMBL" id="CP003470">
    <property type="protein sequence ID" value="AGG89242.1"/>
    <property type="molecule type" value="Genomic_DNA"/>
</dbReference>
<keyword evidence="8" id="KW-1185">Reference proteome</keyword>
<feature type="domain" description="DUF4158" evidence="6">
    <location>
        <begin position="10"/>
        <end position="170"/>
    </location>
</feature>
<reference evidence="7 8" key="1">
    <citation type="submission" date="2012-04" db="EMBL/GenBank/DDBJ databases">
        <title>Complete genome of Rhodanobacter sp. 2APBS1.</title>
        <authorList>
            <consortium name="US DOE Joint Genome Institute"/>
            <person name="Huntemann M."/>
            <person name="Wei C.-L."/>
            <person name="Han J."/>
            <person name="Detter J.C."/>
            <person name="Han C."/>
            <person name="Tapia R."/>
            <person name="Munk A.C.C."/>
            <person name="Chen A."/>
            <person name="Krypides N."/>
            <person name="Mavromatis K."/>
            <person name="Markowitz V."/>
            <person name="Szeto E."/>
            <person name="Ivanova N."/>
            <person name="Mikhailova N."/>
            <person name="Ovchinnikova G."/>
            <person name="Pagani I."/>
            <person name="Pati A."/>
            <person name="Goodwin L."/>
            <person name="Peters L."/>
            <person name="Pitluck S."/>
            <person name="Woyke T."/>
            <person name="Prakash O."/>
            <person name="Elkins J."/>
            <person name="Brown S."/>
            <person name="Palumbo A."/>
            <person name="Hemme C."/>
            <person name="Zhou J."/>
            <person name="Watson D."/>
            <person name="Jardine P."/>
            <person name="Kostka J."/>
            <person name="Green S."/>
        </authorList>
    </citation>
    <scope>NUCLEOTIDE SEQUENCE [LARGE SCALE GENOMIC DNA]</scope>
    <source>
        <strain evidence="7 8">2APBS1</strain>
    </source>
</reference>
<gene>
    <name evidence="7" type="ORF">R2APBS1_2124</name>
</gene>
<protein>
    <submittedName>
        <fullName evidence="7">Transposase, TnpA family</fullName>
    </submittedName>
</protein>
<dbReference type="GO" id="GO:0006313">
    <property type="term" value="P:DNA transposition"/>
    <property type="evidence" value="ECO:0007669"/>
    <property type="project" value="InterPro"/>
</dbReference>
<dbReference type="InterPro" id="IPR002513">
    <property type="entry name" value="Tn3_Tnp_DDE_dom"/>
</dbReference>
<keyword evidence="2" id="KW-0815">Transposition</keyword>
<keyword evidence="3" id="KW-0238">DNA-binding</keyword>
<dbReference type="NCBIfam" id="NF033527">
    <property type="entry name" value="transpos_Tn3"/>
    <property type="match status" value="1"/>
</dbReference>
<evidence type="ECO:0000256" key="3">
    <source>
        <dbReference type="ARBA" id="ARBA00023125"/>
    </source>
</evidence>
<accession>M4NGL6</accession>
<dbReference type="AlphaFoldDB" id="M4NGL6"/>
<evidence type="ECO:0000313" key="8">
    <source>
        <dbReference type="Proteomes" id="UP000011859"/>
    </source>
</evidence>
<dbReference type="InterPro" id="IPR047653">
    <property type="entry name" value="Tn3-like_transpos"/>
</dbReference>
<dbReference type="InterPro" id="IPR025296">
    <property type="entry name" value="DUF4158"/>
</dbReference>
<dbReference type="GO" id="GO:0003677">
    <property type="term" value="F:DNA binding"/>
    <property type="evidence" value="ECO:0007669"/>
    <property type="project" value="UniProtKB-KW"/>
</dbReference>
<dbReference type="Proteomes" id="UP000011859">
    <property type="component" value="Chromosome"/>
</dbReference>
<sequence>MTANPHRLAILTGEEIDDLYGLPRFTEDERLLYFDLSAAEQAAVAARRGTTGLYLVLQLGYFKAKRQFFDIEPEAVREDVKHILARHFPDIPWKAIRSPTQPTRVALQKLVLQLLNVRSWNRSARGALVERIQHIAMRSTQPRYLLREALHYVERERLVTPAYSTFQDIIGLVVTNERVRLASLLEQALTPDIRSQLDALLQADESMYRISALKHEPNDFSYKALKQEVERRQLFQPLHAFAQQFLAAAGISQESGKYFASLVMYYTVYKLQRMAPATIRLYLLCFAYHRYRQINDHLIEAFMVRVEGYGKQAKLASEEAMRQALTDASEHLQAAGEVLQLFVDDTIPDDAAFATVKAKAFSYLGPERIPLVADYMRNIAFDKVGFQWAYYTTLTSTFKRNLRHLFTDLDFAGRVEHAPLMAAVDFLQGHLRLGHTPRQIDPTTFPVDLIPKRLRGYLFTTAEGKGRAKRLDVDRYEFLVYRLLCDAMEAGDVFVKDSNEYRRFEDDLISDERWIDKEAVLRDLDAPILQAPIEDTLAALRTQLDAKFQTVNAHIADGDNAHITVRGKGDKRRWNLIYPALDESLNSPFYAQIPGIGIADLLWFVAGNTEFLGAFTHVLERYVKQPPDPREILACIVAMGTNMGLWKMAEVSGLSHASLLATARSFLRQETIRGANDAISNATAKLSAFHLFNIGNHLHSSSDGQRIETQIDTINARHSPKYFGMKKGVSVCTVVANHVPINGQVIGAHEHESHYVFDLLFNNTSEIRPEQHSTDTHGTNQVNFWVLHAYGYRFAPRYRDLRTKVDSLVSFKSPNQYGKALIKPARKVNEALIVAEWPNIQRIMASLGQKEVTQATIIRKLSSYARRNQTKKALWELDNIYRTLYILDFIDDVGLRQSVQKALNRGEAYHRFRRAIAYVNSGKFRVQTEAEQQIWNDCSRLIANAIIYYNTALLSRIYDQKLAAGDEAAIEILRSMSPVAWQNINLFGTFEFSPGETRVDLDALAARLVDLVNWNQATHDLNDSGIG</sequence>
<evidence type="ECO:0000259" key="6">
    <source>
        <dbReference type="Pfam" id="PF13700"/>
    </source>
</evidence>
<dbReference type="GO" id="GO:0004803">
    <property type="term" value="F:transposase activity"/>
    <property type="evidence" value="ECO:0007669"/>
    <property type="project" value="InterPro"/>
</dbReference>
<dbReference type="RefSeq" id="WP_015447919.1">
    <property type="nucleotide sequence ID" value="NC_020541.1"/>
</dbReference>
<dbReference type="STRING" id="666685.R2APBS1_2124"/>
<keyword evidence="4" id="KW-0233">DNA recombination</keyword>
<dbReference type="OrthoDB" id="5292689at2"/>